<organism evidence="2 3">
    <name type="scientific">Caerostris extrusa</name>
    <name type="common">Bark spider</name>
    <name type="synonym">Caerostris bankana</name>
    <dbReference type="NCBI Taxonomy" id="172846"/>
    <lineage>
        <taxon>Eukaryota</taxon>
        <taxon>Metazoa</taxon>
        <taxon>Ecdysozoa</taxon>
        <taxon>Arthropoda</taxon>
        <taxon>Chelicerata</taxon>
        <taxon>Arachnida</taxon>
        <taxon>Araneae</taxon>
        <taxon>Araneomorphae</taxon>
        <taxon>Entelegynae</taxon>
        <taxon>Araneoidea</taxon>
        <taxon>Araneidae</taxon>
        <taxon>Caerostris</taxon>
    </lineage>
</organism>
<dbReference type="EMBL" id="BPLR01006258">
    <property type="protein sequence ID" value="GIY08502.1"/>
    <property type="molecule type" value="Genomic_DNA"/>
</dbReference>
<protein>
    <submittedName>
        <fullName evidence="2">Uncharacterized protein</fullName>
    </submittedName>
</protein>
<reference evidence="2 3" key="1">
    <citation type="submission" date="2021-06" db="EMBL/GenBank/DDBJ databases">
        <title>Caerostris extrusa draft genome.</title>
        <authorList>
            <person name="Kono N."/>
            <person name="Arakawa K."/>
        </authorList>
    </citation>
    <scope>NUCLEOTIDE SEQUENCE [LARGE SCALE GENOMIC DNA]</scope>
</reference>
<evidence type="ECO:0000313" key="2">
    <source>
        <dbReference type="EMBL" id="GIY08502.1"/>
    </source>
</evidence>
<feature type="compositionally biased region" description="Basic residues" evidence="1">
    <location>
        <begin position="11"/>
        <end position="27"/>
    </location>
</feature>
<gene>
    <name evidence="2" type="ORF">CEXT_470301</name>
</gene>
<dbReference type="Proteomes" id="UP001054945">
    <property type="component" value="Unassembled WGS sequence"/>
</dbReference>
<accession>A0AAV4QJW1</accession>
<sequence length="98" mass="11086">MDGKIKVTRDAKRRAKRKKDSKKKKKSKLVAVSGFRGDVFPAEVRYVSAMTARIRFVQQLLMLGPLEGQLFLEWDIVSESTDLKENGTNVGGKGLRYL</sequence>
<evidence type="ECO:0000313" key="3">
    <source>
        <dbReference type="Proteomes" id="UP001054945"/>
    </source>
</evidence>
<evidence type="ECO:0000256" key="1">
    <source>
        <dbReference type="SAM" id="MobiDB-lite"/>
    </source>
</evidence>
<proteinExistence type="predicted"/>
<keyword evidence="3" id="KW-1185">Reference proteome</keyword>
<feature type="compositionally biased region" description="Basic and acidic residues" evidence="1">
    <location>
        <begin position="1"/>
        <end position="10"/>
    </location>
</feature>
<comment type="caution">
    <text evidence="2">The sequence shown here is derived from an EMBL/GenBank/DDBJ whole genome shotgun (WGS) entry which is preliminary data.</text>
</comment>
<name>A0AAV4QJW1_CAEEX</name>
<feature type="region of interest" description="Disordered" evidence="1">
    <location>
        <begin position="1"/>
        <end position="27"/>
    </location>
</feature>
<dbReference type="AlphaFoldDB" id="A0AAV4QJW1"/>